<keyword evidence="3" id="KW-1185">Reference proteome</keyword>
<protein>
    <submittedName>
        <fullName evidence="2">Aste57867_266 protein</fullName>
    </submittedName>
</protein>
<accession>A0A485K3C5</accession>
<dbReference type="PANTHER" id="PTHR31827">
    <property type="entry name" value="EMB|CAB89363.1"/>
    <property type="match status" value="1"/>
</dbReference>
<gene>
    <name evidence="2" type="primary">Aste57867_266</name>
    <name evidence="1" type="ORF">As57867_000266</name>
    <name evidence="2" type="ORF">ASTE57867_266</name>
</gene>
<proteinExistence type="predicted"/>
<evidence type="ECO:0000313" key="1">
    <source>
        <dbReference type="EMBL" id="KAF0720473.1"/>
    </source>
</evidence>
<reference evidence="2 3" key="1">
    <citation type="submission" date="2019-03" db="EMBL/GenBank/DDBJ databases">
        <authorList>
            <person name="Gaulin E."/>
            <person name="Dumas B."/>
        </authorList>
    </citation>
    <scope>NUCLEOTIDE SEQUENCE [LARGE SCALE GENOMIC DNA]</scope>
    <source>
        <strain evidence="2">CBS 568.67</strain>
    </source>
</reference>
<dbReference type="OrthoDB" id="97588at2759"/>
<dbReference type="EMBL" id="CAADRA010000011">
    <property type="protein sequence ID" value="VFT77492.1"/>
    <property type="molecule type" value="Genomic_DNA"/>
</dbReference>
<dbReference type="EMBL" id="VJMH01000011">
    <property type="protein sequence ID" value="KAF0720473.1"/>
    <property type="molecule type" value="Genomic_DNA"/>
</dbReference>
<evidence type="ECO:0000313" key="3">
    <source>
        <dbReference type="Proteomes" id="UP000332933"/>
    </source>
</evidence>
<dbReference type="Proteomes" id="UP000332933">
    <property type="component" value="Unassembled WGS sequence"/>
</dbReference>
<dbReference type="AlphaFoldDB" id="A0A485K3C5"/>
<reference evidence="1" key="2">
    <citation type="submission" date="2019-06" db="EMBL/GenBank/DDBJ databases">
        <title>Genomics analysis of Aphanomyces spp. identifies a new class of oomycete effector associated with host adaptation.</title>
        <authorList>
            <person name="Gaulin E."/>
        </authorList>
    </citation>
    <scope>NUCLEOTIDE SEQUENCE</scope>
    <source>
        <strain evidence="1">CBS 578.67</strain>
    </source>
</reference>
<organism evidence="2 3">
    <name type="scientific">Aphanomyces stellatus</name>
    <dbReference type="NCBI Taxonomy" id="120398"/>
    <lineage>
        <taxon>Eukaryota</taxon>
        <taxon>Sar</taxon>
        <taxon>Stramenopiles</taxon>
        <taxon>Oomycota</taxon>
        <taxon>Saprolegniomycetes</taxon>
        <taxon>Saprolegniales</taxon>
        <taxon>Verrucalvaceae</taxon>
        <taxon>Aphanomyces</taxon>
    </lineage>
</organism>
<dbReference type="PANTHER" id="PTHR31827:SF1">
    <property type="entry name" value="EMB|CAB89363.1"/>
    <property type="match status" value="1"/>
</dbReference>
<name>A0A485K3C5_9STRA</name>
<sequence>MSTTCFFNDCTQVVVPGSWKCDFHRNRNRCLVTLCQNQVYARHLCVRHGGKRRCDIPDCDRNVRIGSFCILHGTSPVKKKCTEDGCTSVAHKRQKCVRHGGGRQCHIDGCKTHARSGGYCFHHARRTAYCPPTRERHPSSVNASSALKSIEEQFVLDWTTMVMLLKMEPHVEGENGMYVECDAGMDDHIALLATTETLDVDSIALERVLADFACGPSKALVFPEGECMTSSCQNVVAMYM</sequence>
<evidence type="ECO:0000313" key="2">
    <source>
        <dbReference type="EMBL" id="VFT77492.1"/>
    </source>
</evidence>